<organism evidence="2 3">
    <name type="scientific">Tritrichomonas foetus</name>
    <dbReference type="NCBI Taxonomy" id="1144522"/>
    <lineage>
        <taxon>Eukaryota</taxon>
        <taxon>Metamonada</taxon>
        <taxon>Parabasalia</taxon>
        <taxon>Tritrichomonadida</taxon>
        <taxon>Tritrichomonadidae</taxon>
        <taxon>Tritrichomonas</taxon>
    </lineage>
</organism>
<keyword evidence="1" id="KW-0812">Transmembrane</keyword>
<dbReference type="VEuPathDB" id="TrichDB:TRFO_15660"/>
<dbReference type="Proteomes" id="UP000179807">
    <property type="component" value="Unassembled WGS sequence"/>
</dbReference>
<dbReference type="RefSeq" id="XP_068367150.1">
    <property type="nucleotide sequence ID" value="XM_068498506.1"/>
</dbReference>
<keyword evidence="1" id="KW-1133">Transmembrane helix</keyword>
<evidence type="ECO:0000313" key="3">
    <source>
        <dbReference type="Proteomes" id="UP000179807"/>
    </source>
</evidence>
<dbReference type="EMBL" id="MLAK01000431">
    <property type="protein sequence ID" value="OHT14014.1"/>
    <property type="molecule type" value="Genomic_DNA"/>
</dbReference>
<sequence>MICYALLIPFLYAYNRPKVIRNNKNHKYNVISTQQTIEKDDFCFYHSNATLCGNTPHFGPNEYSHFKLVSSNFNQTIRIFIAESINLGIPLFIGNINTSSIIFHGKTINGTVFIEQQYSVVDESGCFSQANVVIESSYINHNKNATLTIVKSVTTPPKSLSLILNEFPTYIDTTSSNHLLYTGPEISATSYPNEHIINSGKYEITFRYFGGSLYWKGDFILTTESFCFCIEEQCEKCTSHPISQIDSQTLICKNDTNLIYIEIIDNSSALVDFNEIDRTKSYIFKGSNNNKLTLKFTEKAISEIPAISIFGLTIDFEMNEENITIPKTLVTLIESSFLEKWRNKVEIHHLVSDLVSSQYLIFTNESYPTLISNHTNISIANNLLIFDDIKLINDLQQASIQTIQTSINYDDEKGINVTLSQLINEDFYQDTATEDKENHLFNVSHLQKQSILTFNGYQHLQLTLNQEENNIIVKNSQNINIDNIDNKDVTTKIKKVYFNGTRGSHIQSGVSLLIGNLFFDDKIIQQPQEFIVHPIEPISKIAIDNLYVGENNTNLVNNLQINSNITLNQHSALECMNCSFGNNLTYYIVTGRKAPPPVLRLSGVDNNNFDPKAISIHIHSINDFNNVRYNVTNAHYYDILTGLNSQQQCEKLLKTIVDLPSDYQVKCVDGKLQLNTGDVLDLINDTYSTGETIGMVFVSIICAVFSYLIHILI</sequence>
<dbReference type="GeneID" id="94833210"/>
<protein>
    <submittedName>
        <fullName evidence="2">Uncharacterized protein</fullName>
    </submittedName>
</protein>
<accession>A0A1J4KWD4</accession>
<name>A0A1J4KWD4_9EUKA</name>
<proteinExistence type="predicted"/>
<comment type="caution">
    <text evidence="2">The sequence shown here is derived from an EMBL/GenBank/DDBJ whole genome shotgun (WGS) entry which is preliminary data.</text>
</comment>
<keyword evidence="1" id="KW-0472">Membrane</keyword>
<evidence type="ECO:0000256" key="1">
    <source>
        <dbReference type="SAM" id="Phobius"/>
    </source>
</evidence>
<gene>
    <name evidence="2" type="ORF">TRFO_15660</name>
</gene>
<keyword evidence="3" id="KW-1185">Reference proteome</keyword>
<evidence type="ECO:0000313" key="2">
    <source>
        <dbReference type="EMBL" id="OHT14014.1"/>
    </source>
</evidence>
<reference evidence="2" key="1">
    <citation type="submission" date="2016-10" db="EMBL/GenBank/DDBJ databases">
        <authorList>
            <person name="Benchimol M."/>
            <person name="Almeida L.G."/>
            <person name="Vasconcelos A.T."/>
            <person name="Perreira-Neves A."/>
            <person name="Rosa I.A."/>
            <person name="Tasca T."/>
            <person name="Bogo M.R."/>
            <person name="de Souza W."/>
        </authorList>
    </citation>
    <scope>NUCLEOTIDE SEQUENCE [LARGE SCALE GENOMIC DNA]</scope>
    <source>
        <strain evidence="2">K</strain>
    </source>
</reference>
<dbReference type="AlphaFoldDB" id="A0A1J4KWD4"/>
<feature type="transmembrane region" description="Helical" evidence="1">
    <location>
        <begin position="693"/>
        <end position="712"/>
    </location>
</feature>